<dbReference type="PROSITE" id="PS51782">
    <property type="entry name" value="LYSM"/>
    <property type="match status" value="1"/>
</dbReference>
<feature type="region of interest" description="Disordered" evidence="5">
    <location>
        <begin position="1"/>
        <end position="73"/>
    </location>
</feature>
<evidence type="ECO:0000313" key="7">
    <source>
        <dbReference type="EMBL" id="WQF75116.1"/>
    </source>
</evidence>
<keyword evidence="2" id="KW-0732">Signal</keyword>
<dbReference type="InterPro" id="IPR018392">
    <property type="entry name" value="LysM"/>
</dbReference>
<dbReference type="InterPro" id="IPR036779">
    <property type="entry name" value="LysM_dom_sf"/>
</dbReference>
<organism evidence="7 8">
    <name type="scientific">Colletotrichum destructivum</name>
    <dbReference type="NCBI Taxonomy" id="34406"/>
    <lineage>
        <taxon>Eukaryota</taxon>
        <taxon>Fungi</taxon>
        <taxon>Dikarya</taxon>
        <taxon>Ascomycota</taxon>
        <taxon>Pezizomycotina</taxon>
        <taxon>Sordariomycetes</taxon>
        <taxon>Hypocreomycetidae</taxon>
        <taxon>Glomerellales</taxon>
        <taxon>Glomerellaceae</taxon>
        <taxon>Colletotrichum</taxon>
        <taxon>Colletotrichum destructivum species complex</taxon>
    </lineage>
</organism>
<dbReference type="GeneID" id="87936633"/>
<dbReference type="PANTHER" id="PTHR34997:SF2">
    <property type="entry name" value="LYSM DOMAIN-CONTAINING PROTEIN-RELATED"/>
    <property type="match status" value="1"/>
</dbReference>
<dbReference type="Gene3D" id="3.10.350.10">
    <property type="entry name" value="LysM domain"/>
    <property type="match status" value="1"/>
</dbReference>
<dbReference type="InterPro" id="IPR052210">
    <property type="entry name" value="LysM1-like"/>
</dbReference>
<sequence length="165" mass="17987">MIPRAPLLLPRAETFRPACHTASRRRPVRPPVSPGTTSPPPQQPTTSTTTTSPPPATTTRPSNGVETPQPTQPGMVDNCNKFYFVKQGDTCQVVTSGAGITLDQFYAWNPSVGSTCSGMWTNVHVCVGVFDWMPPHRPYGCYAEVDQRALSYAGITGRKDMTVEY</sequence>
<reference evidence="8" key="1">
    <citation type="journal article" date="2023" name="bioRxiv">
        <title>Complete genome of the Medicago anthracnose fungus, Colletotrichum destructivum, reveals a mini-chromosome-like region within a core chromosome.</title>
        <authorList>
            <person name="Lapalu N."/>
            <person name="Simon A."/>
            <person name="Lu A."/>
            <person name="Plaumann P.-L."/>
            <person name="Amselem J."/>
            <person name="Pigne S."/>
            <person name="Auger A."/>
            <person name="Koch C."/>
            <person name="Dallery J.-F."/>
            <person name="O'Connell R.J."/>
        </authorList>
    </citation>
    <scope>NUCLEOTIDE SEQUENCE [LARGE SCALE GENOMIC DNA]</scope>
    <source>
        <strain evidence="8">CBS 520.97</strain>
    </source>
</reference>
<dbReference type="PANTHER" id="PTHR34997">
    <property type="entry name" value="AM15"/>
    <property type="match status" value="1"/>
</dbReference>
<comment type="similarity">
    <text evidence="4">Belongs to the secreted LysM effector family.</text>
</comment>
<keyword evidence="8" id="KW-1185">Reference proteome</keyword>
<evidence type="ECO:0000256" key="2">
    <source>
        <dbReference type="ARBA" id="ARBA00022729"/>
    </source>
</evidence>
<dbReference type="Proteomes" id="UP001322277">
    <property type="component" value="Chromosome 1"/>
</dbReference>
<gene>
    <name evidence="7" type="ORF">CDEST_00130</name>
</gene>
<keyword evidence="3" id="KW-0843">Virulence</keyword>
<dbReference type="SUPFAM" id="SSF54106">
    <property type="entry name" value="LysM domain"/>
    <property type="match status" value="1"/>
</dbReference>
<dbReference type="AlphaFoldDB" id="A0AAX4HW59"/>
<feature type="domain" description="LysM" evidence="6">
    <location>
        <begin position="81"/>
        <end position="127"/>
    </location>
</feature>
<evidence type="ECO:0000256" key="1">
    <source>
        <dbReference type="ARBA" id="ARBA00022669"/>
    </source>
</evidence>
<evidence type="ECO:0000313" key="8">
    <source>
        <dbReference type="Proteomes" id="UP001322277"/>
    </source>
</evidence>
<evidence type="ECO:0000256" key="5">
    <source>
        <dbReference type="SAM" id="MobiDB-lite"/>
    </source>
</evidence>
<feature type="compositionally biased region" description="Pro residues" evidence="5">
    <location>
        <begin position="29"/>
        <end position="43"/>
    </location>
</feature>
<evidence type="ECO:0000256" key="4">
    <source>
        <dbReference type="ARBA" id="ARBA00044955"/>
    </source>
</evidence>
<dbReference type="CDD" id="cd00118">
    <property type="entry name" value="LysM"/>
    <property type="match status" value="1"/>
</dbReference>
<evidence type="ECO:0000256" key="3">
    <source>
        <dbReference type="ARBA" id="ARBA00023026"/>
    </source>
</evidence>
<dbReference type="RefSeq" id="XP_062772340.1">
    <property type="nucleotide sequence ID" value="XM_062916289.1"/>
</dbReference>
<dbReference type="KEGG" id="cdet:87936633"/>
<accession>A0AAX4HW59</accession>
<evidence type="ECO:0000259" key="6">
    <source>
        <dbReference type="PROSITE" id="PS51782"/>
    </source>
</evidence>
<name>A0AAX4HW59_9PEZI</name>
<proteinExistence type="inferred from homology"/>
<dbReference type="EMBL" id="CP137305">
    <property type="protein sequence ID" value="WQF75116.1"/>
    <property type="molecule type" value="Genomic_DNA"/>
</dbReference>
<feature type="compositionally biased region" description="Low complexity" evidence="5">
    <location>
        <begin position="44"/>
        <end position="62"/>
    </location>
</feature>
<dbReference type="GO" id="GO:0008061">
    <property type="term" value="F:chitin binding"/>
    <property type="evidence" value="ECO:0007669"/>
    <property type="project" value="UniProtKB-KW"/>
</dbReference>
<keyword evidence="1" id="KW-0147">Chitin-binding</keyword>
<protein>
    <submittedName>
        <fullName evidence="7">LysM domain-containing protein</fullName>
    </submittedName>
</protein>